<dbReference type="Pfam" id="PF05659">
    <property type="entry name" value="RPW8"/>
    <property type="match status" value="1"/>
</dbReference>
<dbReference type="InterPro" id="IPR036388">
    <property type="entry name" value="WH-like_DNA-bd_sf"/>
</dbReference>
<accession>V5UPN7</accession>
<dbReference type="PRINTS" id="PR00364">
    <property type="entry name" value="DISEASERSIST"/>
</dbReference>
<keyword evidence="2" id="KW-0677">Repeat</keyword>
<evidence type="ECO:0000256" key="3">
    <source>
        <dbReference type="ARBA" id="ARBA00022821"/>
    </source>
</evidence>
<evidence type="ECO:0000313" key="5">
    <source>
        <dbReference type="EMBL" id="AHB79193.1"/>
    </source>
</evidence>
<protein>
    <submittedName>
        <fullName evidence="5">CC-NBS-LRR disease resistance protein</fullName>
    </submittedName>
</protein>
<dbReference type="InterPro" id="IPR008808">
    <property type="entry name" value="Powdery_mildew-R_dom"/>
</dbReference>
<dbReference type="EMBL" id="KF560328">
    <property type="protein sequence ID" value="AHB79193.1"/>
    <property type="molecule type" value="Genomic_DNA"/>
</dbReference>
<name>V5UPN7_CICAR</name>
<proteinExistence type="inferred from homology"/>
<dbReference type="Gene3D" id="1.10.8.430">
    <property type="entry name" value="Helical domain of apoptotic protease-activating factors"/>
    <property type="match status" value="1"/>
</dbReference>
<dbReference type="GO" id="GO:0043531">
    <property type="term" value="F:ADP binding"/>
    <property type="evidence" value="ECO:0007669"/>
    <property type="project" value="InterPro"/>
</dbReference>
<dbReference type="Gene3D" id="1.10.10.10">
    <property type="entry name" value="Winged helix-like DNA-binding domain superfamily/Winged helix DNA-binding domain"/>
    <property type="match status" value="1"/>
</dbReference>
<comment type="similarity">
    <text evidence="1">Belongs to the disease resistance NB-LRR family.</text>
</comment>
<dbReference type="AlphaFoldDB" id="V5UPN7"/>
<feature type="domain" description="RPW8" evidence="4">
    <location>
        <begin position="1"/>
        <end position="149"/>
    </location>
</feature>
<dbReference type="InterPro" id="IPR027417">
    <property type="entry name" value="P-loop_NTPase"/>
</dbReference>
<dbReference type="PROSITE" id="PS51153">
    <property type="entry name" value="RPW8"/>
    <property type="match status" value="1"/>
</dbReference>
<reference evidence="5" key="1">
    <citation type="submission" date="2013-08" db="EMBL/GenBank/DDBJ databases">
        <title>Genome wide identification of nucleotide-binding site (NBS)- leucine-rich repeat (LRR) gene family in Cicer arietinum (Chickpea).</title>
        <authorList>
            <person name="Sharma R."/>
            <person name="Suresh C.G."/>
        </authorList>
    </citation>
    <scope>NUCLEOTIDE SEQUENCE</scope>
</reference>
<dbReference type="Gene3D" id="3.40.50.300">
    <property type="entry name" value="P-loop containing nucleotide triphosphate hydrolases"/>
    <property type="match status" value="1"/>
</dbReference>
<dbReference type="GO" id="GO:0006952">
    <property type="term" value="P:defense response"/>
    <property type="evidence" value="ECO:0007669"/>
    <property type="project" value="UniProtKB-KW"/>
</dbReference>
<dbReference type="InterPro" id="IPR002182">
    <property type="entry name" value="NB-ARC"/>
</dbReference>
<keyword evidence="3" id="KW-0611">Plant defense</keyword>
<dbReference type="Gene3D" id="3.80.10.10">
    <property type="entry name" value="Ribonuclease Inhibitor"/>
    <property type="match status" value="1"/>
</dbReference>
<dbReference type="InterPro" id="IPR042197">
    <property type="entry name" value="Apaf_helical"/>
</dbReference>
<sequence>MALNDFFAGEIATELIKMLMTISRKSLLCRSSAEQLLNYINELLPTIQEIKYSGVELPEQRQFQLDHLSTILRSGVELSHKVLSSSRWNVYKNLQLAKKMEKLEKNVSKFIQGPMQAHILADVSHTRFEMAERFDRVDAANRKLEEYFDAMKIGVGGGGWVEEAVRSCMEEYDNLNVEGNCGNLNLNLNLSVGLDLGKKKVKEKVTGRDDLWVVGICGIGGSGKTTLVREVCRDEQVRRYFKERILFLTVSQSPNVQQLRTKIWGHIMGNGSLKPNYVVPQWIPQFECRSEARTLVVLDDVWSLSDLEQLVCRMTGCKFVVVSRFKFPTIFNATYDVELLSEEDALSLFCHHAFGQKSIPLSANESLVKQVIVSNFQVLPLALKVIGASLRDQTEMFWASVKNRLSQGQCIGESHEINLIERMAISINYLREEIKECFLDLCSFPEDKKIPLDVLINMWVEIHDIDEKDAFAIVVELSNKNLLTLVKEARAGGMYSSCFEISVTQHDVLRDLALNLSNRASINERRRLVMPKREKGLPKEWLRHKHRPFEAQIVSIHTSEMKEMDWCNLDFPKAEVLIINFTSSDYFLPPFIDRMPNLRALIIINYSASIQSLQNLSLTNCHNLSQLPDELGRLRYLEILRLYACPNLKSLPPSICDMIRLKYIDISQCVDLSCFPEEIGKLVSLEKIDMRECSMIKSVPKSAISLKSLRLVICDEEVFDMWKDVEKAKPNVHIQISEQYFDLEWLRE</sequence>
<organism evidence="5">
    <name type="scientific">Cicer arietinum</name>
    <name type="common">Chickpea</name>
    <name type="synonym">Garbanzo</name>
    <dbReference type="NCBI Taxonomy" id="3827"/>
    <lineage>
        <taxon>Eukaryota</taxon>
        <taxon>Viridiplantae</taxon>
        <taxon>Streptophyta</taxon>
        <taxon>Embryophyta</taxon>
        <taxon>Tracheophyta</taxon>
        <taxon>Spermatophyta</taxon>
        <taxon>Magnoliopsida</taxon>
        <taxon>eudicotyledons</taxon>
        <taxon>Gunneridae</taxon>
        <taxon>Pentapetalae</taxon>
        <taxon>rosids</taxon>
        <taxon>fabids</taxon>
        <taxon>Fabales</taxon>
        <taxon>Fabaceae</taxon>
        <taxon>Papilionoideae</taxon>
        <taxon>50 kb inversion clade</taxon>
        <taxon>NPAAA clade</taxon>
        <taxon>Hologalegina</taxon>
        <taxon>IRL clade</taxon>
        <taxon>Cicereae</taxon>
        <taxon>Cicer</taxon>
    </lineage>
</organism>
<dbReference type="Pfam" id="PF00931">
    <property type="entry name" value="NB-ARC"/>
    <property type="match status" value="1"/>
</dbReference>
<dbReference type="SUPFAM" id="SSF52058">
    <property type="entry name" value="L domain-like"/>
    <property type="match status" value="1"/>
</dbReference>
<dbReference type="PANTHER" id="PTHR36766">
    <property type="entry name" value="PLANT BROAD-SPECTRUM MILDEW RESISTANCE PROTEIN RPW8"/>
    <property type="match status" value="1"/>
</dbReference>
<evidence type="ECO:0000256" key="1">
    <source>
        <dbReference type="ARBA" id="ARBA00008894"/>
    </source>
</evidence>
<evidence type="ECO:0000256" key="2">
    <source>
        <dbReference type="ARBA" id="ARBA00022737"/>
    </source>
</evidence>
<dbReference type="PANTHER" id="PTHR36766:SF30">
    <property type="entry name" value="TIR-NBS TYPE DISEASE RESISTANCE PROTEIN-RELATED"/>
    <property type="match status" value="1"/>
</dbReference>
<dbReference type="InterPro" id="IPR032675">
    <property type="entry name" value="LRR_dom_sf"/>
</dbReference>
<dbReference type="SUPFAM" id="SSF52540">
    <property type="entry name" value="P-loop containing nucleoside triphosphate hydrolases"/>
    <property type="match status" value="1"/>
</dbReference>
<evidence type="ECO:0000259" key="4">
    <source>
        <dbReference type="PROSITE" id="PS51153"/>
    </source>
</evidence>